<sequence length="80" mass="8963">MTAKRKTIVDIWGGHHSMDHVARFVVPIDEALSLAQHELEQGFLVNLRCDERVGSSENFDLRAPHNPTIRGNVCPNIKSS</sequence>
<name>A0A366DK88_9HYPH</name>
<reference evidence="1 2" key="1">
    <citation type="submission" date="2018-06" db="EMBL/GenBank/DDBJ databases">
        <title>Genomic Encyclopedia of Type Strains, Phase IV (KMG-IV): sequencing the most valuable type-strain genomes for metagenomic binning, comparative biology and taxonomic classification.</title>
        <authorList>
            <person name="Goeker M."/>
        </authorList>
    </citation>
    <scope>NUCLEOTIDE SEQUENCE [LARGE SCALE GENOMIC DNA]</scope>
    <source>
        <strain evidence="1 2">DSM 25619</strain>
    </source>
</reference>
<dbReference type="AlphaFoldDB" id="A0A366DK88"/>
<keyword evidence="2" id="KW-1185">Reference proteome</keyword>
<evidence type="ECO:0000313" key="2">
    <source>
        <dbReference type="Proteomes" id="UP000252893"/>
    </source>
</evidence>
<comment type="caution">
    <text evidence="1">The sequence shown here is derived from an EMBL/GenBank/DDBJ whole genome shotgun (WGS) entry which is preliminary data.</text>
</comment>
<proteinExistence type="predicted"/>
<gene>
    <name evidence="1" type="ORF">DFR47_11353</name>
</gene>
<dbReference type="Proteomes" id="UP000252893">
    <property type="component" value="Unassembled WGS sequence"/>
</dbReference>
<dbReference type="EMBL" id="QNRH01000013">
    <property type="protein sequence ID" value="RBO90492.1"/>
    <property type="molecule type" value="Genomic_DNA"/>
</dbReference>
<accession>A0A366DK88</accession>
<protein>
    <submittedName>
        <fullName evidence="1">Uncharacterized protein</fullName>
    </submittedName>
</protein>
<evidence type="ECO:0000313" key="1">
    <source>
        <dbReference type="EMBL" id="RBO90492.1"/>
    </source>
</evidence>
<organism evidence="1 2">
    <name type="scientific">Pseudochrobactrum asaccharolyticum</name>
    <dbReference type="NCBI Taxonomy" id="354351"/>
    <lineage>
        <taxon>Bacteria</taxon>
        <taxon>Pseudomonadati</taxon>
        <taxon>Pseudomonadota</taxon>
        <taxon>Alphaproteobacteria</taxon>
        <taxon>Hyphomicrobiales</taxon>
        <taxon>Brucellaceae</taxon>
        <taxon>Pseudochrobactrum</taxon>
    </lineage>
</organism>